<feature type="domain" description="GmrSD restriction endonucleases C-terminal" evidence="2">
    <location>
        <begin position="409"/>
        <end position="546"/>
    </location>
</feature>
<dbReference type="OrthoDB" id="9798761at2"/>
<evidence type="ECO:0008006" key="6">
    <source>
        <dbReference type="Google" id="ProtNLM"/>
    </source>
</evidence>
<dbReference type="RefSeq" id="WP_145282346.1">
    <property type="nucleotide sequence ID" value="NZ_CP036291.1"/>
</dbReference>
<name>A0A518D8Z4_9BACT</name>
<reference evidence="4 5" key="1">
    <citation type="submission" date="2019-02" db="EMBL/GenBank/DDBJ databases">
        <title>Deep-cultivation of Planctomycetes and their phenomic and genomic characterization uncovers novel biology.</title>
        <authorList>
            <person name="Wiegand S."/>
            <person name="Jogler M."/>
            <person name="Boedeker C."/>
            <person name="Pinto D."/>
            <person name="Vollmers J."/>
            <person name="Rivas-Marin E."/>
            <person name="Kohn T."/>
            <person name="Peeters S.H."/>
            <person name="Heuer A."/>
            <person name="Rast P."/>
            <person name="Oberbeckmann S."/>
            <person name="Bunk B."/>
            <person name="Jeske O."/>
            <person name="Meyerdierks A."/>
            <person name="Storesund J.E."/>
            <person name="Kallscheuer N."/>
            <person name="Luecker S."/>
            <person name="Lage O.M."/>
            <person name="Pohl T."/>
            <person name="Merkel B.J."/>
            <person name="Hornburger P."/>
            <person name="Mueller R.-W."/>
            <person name="Bruemmer F."/>
            <person name="Labrenz M."/>
            <person name="Spormann A.M."/>
            <person name="Op den Camp H."/>
            <person name="Overmann J."/>
            <person name="Amann R."/>
            <person name="Jetten M.S.M."/>
            <person name="Mascher T."/>
            <person name="Medema M.H."/>
            <person name="Devos D.P."/>
            <person name="Kaster A.-K."/>
            <person name="Ovreas L."/>
            <person name="Rohde M."/>
            <person name="Galperin M.Y."/>
            <person name="Jogler C."/>
        </authorList>
    </citation>
    <scope>NUCLEOTIDE SEQUENCE [LARGE SCALE GENOMIC DNA]</scope>
    <source>
        <strain evidence="4 5">Pla175</strain>
    </source>
</reference>
<dbReference type="Pfam" id="PF14088">
    <property type="entry name" value="DUF4268"/>
    <property type="match status" value="2"/>
</dbReference>
<proteinExistence type="predicted"/>
<dbReference type="InterPro" id="IPR025364">
    <property type="entry name" value="DUF4268"/>
</dbReference>
<protein>
    <recommendedName>
        <fullName evidence="6">DUF4268 domain-containing protein</fullName>
    </recommendedName>
</protein>
<dbReference type="AlphaFoldDB" id="A0A518D8Z4"/>
<feature type="domain" description="DUF4268" evidence="3">
    <location>
        <begin position="856"/>
        <end position="986"/>
    </location>
</feature>
<evidence type="ECO:0000313" key="4">
    <source>
        <dbReference type="EMBL" id="QDU87949.1"/>
    </source>
</evidence>
<dbReference type="Proteomes" id="UP000317429">
    <property type="component" value="Chromosome"/>
</dbReference>
<evidence type="ECO:0000259" key="1">
    <source>
        <dbReference type="Pfam" id="PF03235"/>
    </source>
</evidence>
<keyword evidence="5" id="KW-1185">Reference proteome</keyword>
<organism evidence="4 5">
    <name type="scientific">Pirellulimonas nuda</name>
    <dbReference type="NCBI Taxonomy" id="2528009"/>
    <lineage>
        <taxon>Bacteria</taxon>
        <taxon>Pseudomonadati</taxon>
        <taxon>Planctomycetota</taxon>
        <taxon>Planctomycetia</taxon>
        <taxon>Pirellulales</taxon>
        <taxon>Lacipirellulaceae</taxon>
        <taxon>Pirellulimonas</taxon>
    </lineage>
</organism>
<evidence type="ECO:0000259" key="2">
    <source>
        <dbReference type="Pfam" id="PF07510"/>
    </source>
</evidence>
<dbReference type="PANTHER" id="PTHR35149">
    <property type="entry name" value="SLL5132 PROTEIN"/>
    <property type="match status" value="1"/>
</dbReference>
<evidence type="ECO:0000259" key="3">
    <source>
        <dbReference type="Pfam" id="PF14088"/>
    </source>
</evidence>
<feature type="domain" description="DUF4268" evidence="3">
    <location>
        <begin position="577"/>
        <end position="705"/>
    </location>
</feature>
<gene>
    <name evidence="4" type="ORF">Pla175_13160</name>
</gene>
<accession>A0A518D8Z4</accession>
<dbReference type="InterPro" id="IPR004919">
    <property type="entry name" value="GmrSD_N"/>
</dbReference>
<dbReference type="PANTHER" id="PTHR35149:SF2">
    <property type="entry name" value="DUF262 DOMAIN-CONTAINING PROTEIN"/>
    <property type="match status" value="1"/>
</dbReference>
<dbReference type="InterPro" id="IPR011089">
    <property type="entry name" value="GmrSD_C"/>
</dbReference>
<sequence>MEASAKPVAKILHSSDQFLVPFFQRAYKWGPKNWNQLQGDLWGLMEDGRHGKHFLGPLVCTADGGMPGEISAYQLIDGQQRLTTLALLLAGLRDVAQEHEFATLAEKINENYLIHKHERGLQRYKLVPRTGDREVFVAIVDQKPFDRQSSLQIVKAYEFFGKHIRRLAQAEGEKGLARLFESVTSGLYLVVIVINEENPYEIFESLNSTGLPLAESDLIRNYLFMHVAQDDQQEFHDEHWDPFEKMFDAADGFPAVDATSFYRNFLMRRGAYSKPKATFVDFKAYCEETALTPPQQVGELKRFAALELLLHRPTTCRNKQLTNRLTQLAAMDVATCHPLLLNLLDRQGRGDLGEEALIGCLDDLASFVLRRSICGENTRGYSKWFPEAIRAIQDDPREDLRGYWFRRGWPDDRTFVDSLVAFPVYRREPKKCRLVLGVLESNHGHKEKVDPSTLSIEHVLPQTLSGRGAAEWKKALGADWESLHSQWLNTLGNLTLTGYNSDLSNKPFAVKREAYLESNVSLNKYFKNCQQWGADEIEQRGMKMAAIVVELWPRPEGGPEFAPSDGRKALKQGKEQRAAYWGQLIERLRANPAWDRLPETTGESRLEMPTATKAATMLAWFKVGQQQLTAELTLRKSRGRDIYGELEAERDAIEAELGFKPEWNDHGRRGLSVTLEEVSIRDPLDWPGQLDWLATKLTALHQVVLPRVQQIDARLDEQPEDSESTRSSWEEKIGAQVLGLCDQVLMLVNEQSEEDYQLKYLKHYMSIASENEFKNVVSFWPRRGFVWMVARPKNRDRWAKRFGAAGLETEAHENRQLLVRIEAGTVGEHRAILAEYLKSVVENRKKGSKRPEELVAFWRQFAERLKSRQGVLTPQTPRPQAWMDLSTGRGGVWLVASVNSIKQRASVGLVLGGEASDRRFAALQAEATQIEAEVGEPVQWVGGPDRKQLRVYVRLPDVDVRDPATHPMVQDWMIDKLELFRGVFLPRVAGLD</sequence>
<feature type="domain" description="GmrSD restriction endonucleases N-terminal" evidence="1">
    <location>
        <begin position="9"/>
        <end position="224"/>
    </location>
</feature>
<dbReference type="KEGG" id="pnd:Pla175_13160"/>
<dbReference type="EMBL" id="CP036291">
    <property type="protein sequence ID" value="QDU87949.1"/>
    <property type="molecule type" value="Genomic_DNA"/>
</dbReference>
<evidence type="ECO:0000313" key="5">
    <source>
        <dbReference type="Proteomes" id="UP000317429"/>
    </source>
</evidence>
<dbReference type="Pfam" id="PF07510">
    <property type="entry name" value="GmrSD_C"/>
    <property type="match status" value="1"/>
</dbReference>
<dbReference type="Pfam" id="PF03235">
    <property type="entry name" value="GmrSD_N"/>
    <property type="match status" value="1"/>
</dbReference>